<dbReference type="Proteomes" id="UP001219567">
    <property type="component" value="Chromosome 5"/>
</dbReference>
<proteinExistence type="inferred from homology"/>
<gene>
    <name evidence="9" type="primary">ASF1</name>
    <name evidence="9" type="ORF">MYAM1_003274</name>
</gene>
<keyword evidence="10" id="KW-1185">Reference proteome</keyword>
<evidence type="ECO:0000256" key="2">
    <source>
        <dbReference type="ARBA" id="ARBA00006051"/>
    </source>
</evidence>
<dbReference type="PANTHER" id="PTHR12040">
    <property type="entry name" value="ANTI-SILENCING PROTEIN 1"/>
    <property type="match status" value="1"/>
</dbReference>
<dbReference type="GO" id="GO:0005634">
    <property type="term" value="C:nucleus"/>
    <property type="evidence" value="ECO:0007669"/>
    <property type="project" value="UniProtKB-SubCell"/>
</dbReference>
<keyword evidence="3" id="KW-0805">Transcription regulation</keyword>
<evidence type="ECO:0000256" key="1">
    <source>
        <dbReference type="ARBA" id="ARBA00004123"/>
    </source>
</evidence>
<dbReference type="GO" id="GO:0042393">
    <property type="term" value="F:histone binding"/>
    <property type="evidence" value="ECO:0007669"/>
    <property type="project" value="TreeGrafter"/>
</dbReference>
<accession>A0AAJ5Z1F0</accession>
<evidence type="ECO:0000256" key="6">
    <source>
        <dbReference type="ARBA" id="ARBA00023242"/>
    </source>
</evidence>
<evidence type="ECO:0000313" key="9">
    <source>
        <dbReference type="EMBL" id="WFD00525.1"/>
    </source>
</evidence>
<comment type="similarity">
    <text evidence="2">Belongs to the ASF1 family.</text>
</comment>
<evidence type="ECO:0000256" key="3">
    <source>
        <dbReference type="ARBA" id="ARBA00023015"/>
    </source>
</evidence>
<evidence type="ECO:0000256" key="4">
    <source>
        <dbReference type="ARBA" id="ARBA00023163"/>
    </source>
</evidence>
<dbReference type="Pfam" id="PF04729">
    <property type="entry name" value="ASF1_hist_chap"/>
    <property type="match status" value="1"/>
</dbReference>
<evidence type="ECO:0000256" key="5">
    <source>
        <dbReference type="ARBA" id="ARBA00023186"/>
    </source>
</evidence>
<keyword evidence="4" id="KW-0804">Transcription</keyword>
<evidence type="ECO:0000256" key="8">
    <source>
        <dbReference type="SAM" id="MobiDB-lite"/>
    </source>
</evidence>
<evidence type="ECO:0000313" key="10">
    <source>
        <dbReference type="Proteomes" id="UP001219567"/>
    </source>
</evidence>
<dbReference type="AlphaFoldDB" id="A0AAJ5Z1F0"/>
<dbReference type="GO" id="GO:0000785">
    <property type="term" value="C:chromatin"/>
    <property type="evidence" value="ECO:0007669"/>
    <property type="project" value="TreeGrafter"/>
</dbReference>
<dbReference type="GO" id="GO:0006335">
    <property type="term" value="P:DNA replication-dependent chromatin assembly"/>
    <property type="evidence" value="ECO:0007669"/>
    <property type="project" value="TreeGrafter"/>
</dbReference>
<organism evidence="9 10">
    <name type="scientific">Malassezia yamatoensis</name>
    <dbReference type="NCBI Taxonomy" id="253288"/>
    <lineage>
        <taxon>Eukaryota</taxon>
        <taxon>Fungi</taxon>
        <taxon>Dikarya</taxon>
        <taxon>Basidiomycota</taxon>
        <taxon>Ustilaginomycotina</taxon>
        <taxon>Malasseziomycetes</taxon>
        <taxon>Malasseziales</taxon>
        <taxon>Malasseziaceae</taxon>
        <taxon>Malassezia</taxon>
    </lineage>
</organism>
<feature type="region of interest" description="Disordered" evidence="8">
    <location>
        <begin position="187"/>
        <end position="216"/>
    </location>
</feature>
<name>A0AAJ5Z1F0_9BASI</name>
<comment type="subcellular location">
    <subcellularLocation>
        <location evidence="1">Nucleus</location>
    </subcellularLocation>
</comment>
<evidence type="ECO:0000256" key="7">
    <source>
        <dbReference type="ARBA" id="ARBA00032776"/>
    </source>
</evidence>
<dbReference type="EMBL" id="CP119947">
    <property type="protein sequence ID" value="WFD00525.1"/>
    <property type="molecule type" value="Genomic_DNA"/>
</dbReference>
<protein>
    <recommendedName>
        <fullName evidence="7">Anti-silencing function protein 1</fullName>
    </recommendedName>
</protein>
<dbReference type="PANTHER" id="PTHR12040:SF0">
    <property type="entry name" value="HISTONE CHAPERONE ASF1"/>
    <property type="match status" value="1"/>
</dbReference>
<dbReference type="InterPro" id="IPR036747">
    <property type="entry name" value="ASF1-like_sf"/>
</dbReference>
<dbReference type="InterPro" id="IPR006818">
    <property type="entry name" value="ASF1-like"/>
</dbReference>
<dbReference type="Gene3D" id="2.60.40.1490">
    <property type="entry name" value="Histone chaperone ASF1-like"/>
    <property type="match status" value="1"/>
</dbReference>
<dbReference type="SUPFAM" id="SSF101546">
    <property type="entry name" value="ASF1-like"/>
    <property type="match status" value="1"/>
</dbReference>
<feature type="compositionally biased region" description="Polar residues" evidence="8">
    <location>
        <begin position="187"/>
        <end position="200"/>
    </location>
</feature>
<sequence>MSVVHLQNVEIINSKARFSDPYIFKVTFECIQPLDDGKFHGPTYQDIEWKLIYVGSAESEEYDQELDSCMVGPVPVGVNSFEFEAEAPSPEKIPASDLLGVTVILLTASYRDAEFIRVGYYVNNAYDTEEMRENPPEEVQIDKLCREVLASKPRVTRFNINWSDPSQPAIKLPEETQEPAIASSEINEAVESTPNPSMATEVSPEVGTSFVPLPSS</sequence>
<keyword evidence="6" id="KW-0539">Nucleus</keyword>
<keyword evidence="5" id="KW-0143">Chaperone</keyword>
<reference evidence="9 10" key="1">
    <citation type="submission" date="2023-03" db="EMBL/GenBank/DDBJ databases">
        <title>Mating type loci evolution in Malassezia.</title>
        <authorList>
            <person name="Coelho M.A."/>
        </authorList>
    </citation>
    <scope>NUCLEOTIDE SEQUENCE [LARGE SCALE GENOMIC DNA]</scope>
    <source>
        <strain evidence="9 10">CBS 9725</strain>
    </source>
</reference>